<reference evidence="1" key="1">
    <citation type="submission" date="2021-01" db="EMBL/GenBank/DDBJ databases">
        <authorList>
            <person name="Corre E."/>
            <person name="Pelletier E."/>
            <person name="Niang G."/>
            <person name="Scheremetjew M."/>
            <person name="Finn R."/>
            <person name="Kale V."/>
            <person name="Holt S."/>
            <person name="Cochrane G."/>
            <person name="Meng A."/>
            <person name="Brown T."/>
            <person name="Cohen L."/>
        </authorList>
    </citation>
    <scope>NUCLEOTIDE SEQUENCE</scope>
    <source>
        <strain evidence="1">CCMP 2712</strain>
    </source>
</reference>
<proteinExistence type="predicted"/>
<organism evidence="1">
    <name type="scientific">Guillardia theta</name>
    <name type="common">Cryptophyte</name>
    <name type="synonym">Cryptomonas phi</name>
    <dbReference type="NCBI Taxonomy" id="55529"/>
    <lineage>
        <taxon>Eukaryota</taxon>
        <taxon>Cryptophyceae</taxon>
        <taxon>Pyrenomonadales</taxon>
        <taxon>Geminigeraceae</taxon>
        <taxon>Guillardia</taxon>
    </lineage>
</organism>
<dbReference type="EMBL" id="HBKN01030899">
    <property type="protein sequence ID" value="CAE2315649.1"/>
    <property type="molecule type" value="Transcribed_RNA"/>
</dbReference>
<gene>
    <name evidence="1" type="ORF">GTHE00462_LOCUS24048</name>
</gene>
<name>A0A7S4L5F5_GUITH</name>
<dbReference type="AlphaFoldDB" id="A0A7S4L5F5"/>
<protein>
    <submittedName>
        <fullName evidence="1">Uncharacterized protein</fullName>
    </submittedName>
</protein>
<sequence length="153" mass="16599">MEMSSVNKYPRFGSMEVWAFLPQHAGRIASVSVLKAQGKEVPVGRRGPEQACRRSADTAELSLLVCKVREAQGAQAAMSCVRPGDGGGGEMFVVLELQPGFRWGIAGDSLQLTAIKFLDDGRDESCQSLEIFSLQVNLNGVKVRQGLQGRWST</sequence>
<accession>A0A7S4L5F5</accession>
<evidence type="ECO:0000313" key="1">
    <source>
        <dbReference type="EMBL" id="CAE2315649.1"/>
    </source>
</evidence>